<proteinExistence type="predicted"/>
<dbReference type="STRING" id="1314785.A0A165IJ25"/>
<keyword evidence="2" id="KW-1185">Reference proteome</keyword>
<dbReference type="AlphaFoldDB" id="A0A165IJ25"/>
<dbReference type="InParanoid" id="A0A165IJ25"/>
<dbReference type="GeneID" id="63820477"/>
<evidence type="ECO:0000313" key="2">
    <source>
        <dbReference type="Proteomes" id="UP000076871"/>
    </source>
</evidence>
<evidence type="ECO:0000313" key="1">
    <source>
        <dbReference type="EMBL" id="KZT13146.1"/>
    </source>
</evidence>
<sequence>MKGRPVFVLKRNQFFQPVRFKTRWICKGYEAVFMQDPFHTSSPTMRMQSLRVLLHLGA</sequence>
<organism evidence="1 2">
    <name type="scientific">Laetiporus sulphureus 93-53</name>
    <dbReference type="NCBI Taxonomy" id="1314785"/>
    <lineage>
        <taxon>Eukaryota</taxon>
        <taxon>Fungi</taxon>
        <taxon>Dikarya</taxon>
        <taxon>Basidiomycota</taxon>
        <taxon>Agaricomycotina</taxon>
        <taxon>Agaricomycetes</taxon>
        <taxon>Polyporales</taxon>
        <taxon>Laetiporus</taxon>
    </lineage>
</organism>
<protein>
    <submittedName>
        <fullName evidence="1">Uncharacterized protein</fullName>
    </submittedName>
</protein>
<dbReference type="RefSeq" id="XP_040770656.1">
    <property type="nucleotide sequence ID" value="XM_040903446.1"/>
</dbReference>
<gene>
    <name evidence="1" type="ORF">LAESUDRAFT_635573</name>
</gene>
<dbReference type="EMBL" id="KV427605">
    <property type="protein sequence ID" value="KZT13146.1"/>
    <property type="molecule type" value="Genomic_DNA"/>
</dbReference>
<feature type="non-terminal residue" evidence="1">
    <location>
        <position position="58"/>
    </location>
</feature>
<accession>A0A165IJ25</accession>
<reference evidence="1 2" key="1">
    <citation type="journal article" date="2016" name="Mol. Biol. Evol.">
        <title>Comparative Genomics of Early-Diverging Mushroom-Forming Fungi Provides Insights into the Origins of Lignocellulose Decay Capabilities.</title>
        <authorList>
            <person name="Nagy L.G."/>
            <person name="Riley R."/>
            <person name="Tritt A."/>
            <person name="Adam C."/>
            <person name="Daum C."/>
            <person name="Floudas D."/>
            <person name="Sun H."/>
            <person name="Yadav J.S."/>
            <person name="Pangilinan J."/>
            <person name="Larsson K.H."/>
            <person name="Matsuura K."/>
            <person name="Barry K."/>
            <person name="Labutti K."/>
            <person name="Kuo R."/>
            <person name="Ohm R.A."/>
            <person name="Bhattacharya S.S."/>
            <person name="Shirouzu T."/>
            <person name="Yoshinaga Y."/>
            <person name="Martin F.M."/>
            <person name="Grigoriev I.V."/>
            <person name="Hibbett D.S."/>
        </authorList>
    </citation>
    <scope>NUCLEOTIDE SEQUENCE [LARGE SCALE GENOMIC DNA]</scope>
    <source>
        <strain evidence="1 2">93-53</strain>
    </source>
</reference>
<name>A0A165IJ25_9APHY</name>
<dbReference type="Proteomes" id="UP000076871">
    <property type="component" value="Unassembled WGS sequence"/>
</dbReference>
<dbReference type="OrthoDB" id="2787706at2759"/>